<protein>
    <submittedName>
        <fullName evidence="1">Uncharacterized protein</fullName>
    </submittedName>
</protein>
<accession>A0A517PGJ3</accession>
<sequence length="145" mass="17027">MTGFHNTFMTFANGSCEPDQWKKYFQDYKPEIWDAEGDGVLTYRSEADKDYSLVIIHWSDFGFLLQLTCDNLKTNCPEYCCFSLRDKNRLAEFTELDDLTYPVGCFLSADDAWLAVEDFLNHPEEPSPRIQWIEDEQIEWPESIL</sequence>
<dbReference type="Proteomes" id="UP000320421">
    <property type="component" value="Chromosome"/>
</dbReference>
<evidence type="ECO:0000313" key="1">
    <source>
        <dbReference type="EMBL" id="QDT18474.1"/>
    </source>
</evidence>
<evidence type="ECO:0000313" key="2">
    <source>
        <dbReference type="Proteomes" id="UP000320421"/>
    </source>
</evidence>
<dbReference type="EMBL" id="CP036266">
    <property type="protein sequence ID" value="QDT18474.1"/>
    <property type="molecule type" value="Genomic_DNA"/>
</dbReference>
<keyword evidence="2" id="KW-1185">Reference proteome</keyword>
<reference evidence="1 2" key="1">
    <citation type="submission" date="2019-02" db="EMBL/GenBank/DDBJ databases">
        <title>Deep-cultivation of Planctomycetes and their phenomic and genomic characterization uncovers novel biology.</title>
        <authorList>
            <person name="Wiegand S."/>
            <person name="Jogler M."/>
            <person name="Boedeker C."/>
            <person name="Pinto D."/>
            <person name="Vollmers J."/>
            <person name="Rivas-Marin E."/>
            <person name="Kohn T."/>
            <person name="Peeters S.H."/>
            <person name="Heuer A."/>
            <person name="Rast P."/>
            <person name="Oberbeckmann S."/>
            <person name="Bunk B."/>
            <person name="Jeske O."/>
            <person name="Meyerdierks A."/>
            <person name="Storesund J.E."/>
            <person name="Kallscheuer N."/>
            <person name="Luecker S."/>
            <person name="Lage O.M."/>
            <person name="Pohl T."/>
            <person name="Merkel B.J."/>
            <person name="Hornburger P."/>
            <person name="Mueller R.-W."/>
            <person name="Bruemmer F."/>
            <person name="Labrenz M."/>
            <person name="Spormann A.M."/>
            <person name="Op den Camp H."/>
            <person name="Overmann J."/>
            <person name="Amann R."/>
            <person name="Jetten M.S.M."/>
            <person name="Mascher T."/>
            <person name="Medema M.H."/>
            <person name="Devos D.P."/>
            <person name="Kaster A.-K."/>
            <person name="Ovreas L."/>
            <person name="Rohde M."/>
            <person name="Galperin M.Y."/>
            <person name="Jogler C."/>
        </authorList>
    </citation>
    <scope>NUCLEOTIDE SEQUENCE [LARGE SCALE GENOMIC DNA]</scope>
    <source>
        <strain evidence="1 2">HG66A1</strain>
    </source>
</reference>
<name>A0A517PGJ3_9PLAN</name>
<organism evidence="1 2">
    <name type="scientific">Gimesia chilikensis</name>
    <dbReference type="NCBI Taxonomy" id="2605989"/>
    <lineage>
        <taxon>Bacteria</taxon>
        <taxon>Pseudomonadati</taxon>
        <taxon>Planctomycetota</taxon>
        <taxon>Planctomycetia</taxon>
        <taxon>Planctomycetales</taxon>
        <taxon>Planctomycetaceae</taxon>
        <taxon>Gimesia</taxon>
    </lineage>
</organism>
<gene>
    <name evidence="1" type="ORF">HG66A1_02350</name>
</gene>
<proteinExistence type="predicted"/>
<dbReference type="AlphaFoldDB" id="A0A517PGJ3"/>